<evidence type="ECO:0000256" key="2">
    <source>
        <dbReference type="ARBA" id="ARBA00010199"/>
    </source>
</evidence>
<keyword evidence="6 8" id="KW-1133">Transmembrane helix</keyword>
<feature type="transmembrane region" description="Helical" evidence="8">
    <location>
        <begin position="253"/>
        <end position="271"/>
    </location>
</feature>
<dbReference type="PANTHER" id="PTHR42925">
    <property type="entry name" value="MULTIDRUG AND TOXIN EFFLUX PROTEIN MATE FAMILY"/>
    <property type="match status" value="1"/>
</dbReference>
<dbReference type="InterPro" id="IPR048279">
    <property type="entry name" value="MdtK-like"/>
</dbReference>
<dbReference type="InterPro" id="IPR047135">
    <property type="entry name" value="YsiQ"/>
</dbReference>
<dbReference type="AlphaFoldDB" id="A0A8J3ADY5"/>
<feature type="transmembrane region" description="Helical" evidence="8">
    <location>
        <begin position="389"/>
        <end position="409"/>
    </location>
</feature>
<feature type="transmembrane region" description="Helical" evidence="8">
    <location>
        <begin position="415"/>
        <end position="434"/>
    </location>
</feature>
<dbReference type="PANTHER" id="PTHR42925:SF1">
    <property type="entry name" value="VIRULENCE FACTOR MVIN"/>
    <property type="match status" value="1"/>
</dbReference>
<protein>
    <submittedName>
        <fullName evidence="9">Putative transporter YisQ</fullName>
    </submittedName>
</protein>
<organism evidence="9 10">
    <name type="scientific">Gottfriedia solisilvae</name>
    <dbReference type="NCBI Taxonomy" id="1516104"/>
    <lineage>
        <taxon>Bacteria</taxon>
        <taxon>Bacillati</taxon>
        <taxon>Bacillota</taxon>
        <taxon>Bacilli</taxon>
        <taxon>Bacillales</taxon>
        <taxon>Bacillaceae</taxon>
        <taxon>Gottfriedia</taxon>
    </lineage>
</organism>
<reference evidence="10" key="1">
    <citation type="journal article" date="2019" name="Int. J. Syst. Evol. Microbiol.">
        <title>The Global Catalogue of Microorganisms (GCM) 10K type strain sequencing project: providing services to taxonomists for standard genome sequencing and annotation.</title>
        <authorList>
            <consortium name="The Broad Institute Genomics Platform"/>
            <consortium name="The Broad Institute Genome Sequencing Center for Infectious Disease"/>
            <person name="Wu L."/>
            <person name="Ma J."/>
        </authorList>
    </citation>
    <scope>NUCLEOTIDE SEQUENCE [LARGE SCALE GENOMIC DNA]</scope>
    <source>
        <strain evidence="10">CGMCC 1.14993</strain>
    </source>
</reference>
<evidence type="ECO:0000256" key="8">
    <source>
        <dbReference type="SAM" id="Phobius"/>
    </source>
</evidence>
<dbReference type="GO" id="GO:0005886">
    <property type="term" value="C:plasma membrane"/>
    <property type="evidence" value="ECO:0007669"/>
    <property type="project" value="UniProtKB-SubCell"/>
</dbReference>
<dbReference type="InterPro" id="IPR002528">
    <property type="entry name" value="MATE_fam"/>
</dbReference>
<feature type="transmembrane region" description="Helical" evidence="8">
    <location>
        <begin position="16"/>
        <end position="36"/>
    </location>
</feature>
<keyword evidence="3" id="KW-0813">Transport</keyword>
<feature type="transmembrane region" description="Helical" evidence="8">
    <location>
        <begin position="168"/>
        <end position="190"/>
    </location>
</feature>
<feature type="transmembrane region" description="Helical" evidence="8">
    <location>
        <begin position="48"/>
        <end position="81"/>
    </location>
</feature>
<gene>
    <name evidence="9" type="primary">yisQ</name>
    <name evidence="9" type="ORF">GCM10007380_01030</name>
</gene>
<feature type="transmembrane region" description="Helical" evidence="8">
    <location>
        <begin position="138"/>
        <end position="156"/>
    </location>
</feature>
<sequence>MESSNKIQSNDKPLSLLHITWPIFIEILLFMLMGSVDTLMLSRYSDHAVAAVGVASQVMGLVTLLFGFVTAGTSILVAQYLGAKNEYKAKEVFTVSMIANFGIGIIISILLFFFSSYILKWMGLDPDLILRGNSFLEIVGAFMFVQAIMMTISATLRSYGFTKDMMKVTILMNILNAIGNYFVIFGPFGLPVLGEAGVAWSTSIARIICTILIIYIFMKRIGFISFKKVLQSKPIQHSKNLFKIGVPAAGENISYNASQIVITIFITMIGTEALTTKVYAQNIMMFIFLFSVAIGQGEQIIIGRLVGARDLKTAYEHCIRSLKLGICISTLMAIIASLFSKPLFSIFTDNEQIIHTGTVLLICTIILEPGRAFNLIVISSLRAAGDVKFPVMMGIISMWGISIPIAYILGVHFNLGLIGVWIAFIADEWIRGLLMLWRWRSKKWESASFVQSESVSETVPASS</sequence>
<dbReference type="RefSeq" id="WP_174567301.1">
    <property type="nucleotide sequence ID" value="NZ_BMHB01000001.1"/>
</dbReference>
<dbReference type="GO" id="GO:0015297">
    <property type="term" value="F:antiporter activity"/>
    <property type="evidence" value="ECO:0007669"/>
    <property type="project" value="InterPro"/>
</dbReference>
<proteinExistence type="inferred from homology"/>
<comment type="subcellular location">
    <subcellularLocation>
        <location evidence="1">Cell membrane</location>
        <topology evidence="1">Multi-pass membrane protein</topology>
    </subcellularLocation>
</comment>
<name>A0A8J3ADY5_9BACI</name>
<feature type="transmembrane region" description="Helical" evidence="8">
    <location>
        <begin position="196"/>
        <end position="218"/>
    </location>
</feature>
<keyword evidence="10" id="KW-1185">Reference proteome</keyword>
<dbReference type="CDD" id="cd13134">
    <property type="entry name" value="MATE_like_8"/>
    <property type="match status" value="1"/>
</dbReference>
<comment type="caution">
    <text evidence="9">The sequence shown here is derived from an EMBL/GenBank/DDBJ whole genome shotgun (WGS) entry which is preliminary data.</text>
</comment>
<feature type="transmembrane region" description="Helical" evidence="8">
    <location>
        <begin position="324"/>
        <end position="347"/>
    </location>
</feature>
<dbReference type="PIRSF" id="PIRSF006603">
    <property type="entry name" value="DinF"/>
    <property type="match status" value="1"/>
</dbReference>
<comment type="similarity">
    <text evidence="2">Belongs to the multi antimicrobial extrusion (MATE) (TC 2.A.66.1) family.</text>
</comment>
<dbReference type="Pfam" id="PF01554">
    <property type="entry name" value="MatE"/>
    <property type="match status" value="2"/>
</dbReference>
<keyword evidence="7 8" id="KW-0472">Membrane</keyword>
<evidence type="ECO:0000256" key="5">
    <source>
        <dbReference type="ARBA" id="ARBA00022692"/>
    </source>
</evidence>
<evidence type="ECO:0000256" key="1">
    <source>
        <dbReference type="ARBA" id="ARBA00004651"/>
    </source>
</evidence>
<accession>A0A8J3ADY5</accession>
<feature type="transmembrane region" description="Helical" evidence="8">
    <location>
        <begin position="353"/>
        <end position="377"/>
    </location>
</feature>
<keyword evidence="4" id="KW-1003">Cell membrane</keyword>
<dbReference type="GO" id="GO:0042910">
    <property type="term" value="F:xenobiotic transmembrane transporter activity"/>
    <property type="evidence" value="ECO:0007669"/>
    <property type="project" value="InterPro"/>
</dbReference>
<dbReference type="Proteomes" id="UP000626244">
    <property type="component" value="Unassembled WGS sequence"/>
</dbReference>
<evidence type="ECO:0000256" key="3">
    <source>
        <dbReference type="ARBA" id="ARBA00022448"/>
    </source>
</evidence>
<dbReference type="EMBL" id="BMHB01000001">
    <property type="protein sequence ID" value="GGI10087.1"/>
    <property type="molecule type" value="Genomic_DNA"/>
</dbReference>
<evidence type="ECO:0000256" key="4">
    <source>
        <dbReference type="ARBA" id="ARBA00022475"/>
    </source>
</evidence>
<evidence type="ECO:0000256" key="6">
    <source>
        <dbReference type="ARBA" id="ARBA00022989"/>
    </source>
</evidence>
<feature type="transmembrane region" description="Helical" evidence="8">
    <location>
        <begin position="283"/>
        <end position="303"/>
    </location>
</feature>
<dbReference type="NCBIfam" id="TIGR00797">
    <property type="entry name" value="matE"/>
    <property type="match status" value="1"/>
</dbReference>
<keyword evidence="5 8" id="KW-0812">Transmembrane</keyword>
<evidence type="ECO:0000313" key="9">
    <source>
        <dbReference type="EMBL" id="GGI10087.1"/>
    </source>
</evidence>
<evidence type="ECO:0000313" key="10">
    <source>
        <dbReference type="Proteomes" id="UP000626244"/>
    </source>
</evidence>
<feature type="transmembrane region" description="Helical" evidence="8">
    <location>
        <begin position="93"/>
        <end position="118"/>
    </location>
</feature>
<evidence type="ECO:0000256" key="7">
    <source>
        <dbReference type="ARBA" id="ARBA00023136"/>
    </source>
</evidence>